<sequence>MNFQDELIRKIKKPIEERKVGTRRYFTSSLMRRLFLLRF</sequence>
<dbReference type="PATRIC" id="fig|1218565.3.peg.620"/>
<dbReference type="Proteomes" id="UP000011988">
    <property type="component" value="Unassembled WGS sequence"/>
</dbReference>
<gene>
    <name evidence="1" type="ORF">LEP1GSC194_3045</name>
</gene>
<organism evidence="1 2">
    <name type="scientific">Leptospira alstonii serovar Sichuan str. 79601</name>
    <dbReference type="NCBI Taxonomy" id="1218565"/>
    <lineage>
        <taxon>Bacteria</taxon>
        <taxon>Pseudomonadati</taxon>
        <taxon>Spirochaetota</taxon>
        <taxon>Spirochaetia</taxon>
        <taxon>Leptospirales</taxon>
        <taxon>Leptospiraceae</taxon>
        <taxon>Leptospira</taxon>
    </lineage>
</organism>
<reference evidence="1 2" key="1">
    <citation type="submission" date="2013-01" db="EMBL/GenBank/DDBJ databases">
        <authorList>
            <person name="Harkins D.M."/>
            <person name="Durkin A.S."/>
            <person name="Brinkac L.M."/>
            <person name="Haft D.H."/>
            <person name="Selengut J.D."/>
            <person name="Sanka R."/>
            <person name="DePew J."/>
            <person name="Purushe J."/>
            <person name="Galloway R.L."/>
            <person name="Vinetz J.M."/>
            <person name="Sutton G.G."/>
            <person name="Nierman W.C."/>
            <person name="Fouts D.E."/>
        </authorList>
    </citation>
    <scope>NUCLEOTIDE SEQUENCE [LARGE SCALE GENOMIC DNA]</scope>
    <source>
        <strain evidence="1 2">79601</strain>
    </source>
</reference>
<evidence type="ECO:0000313" key="2">
    <source>
        <dbReference type="Proteomes" id="UP000011988"/>
    </source>
</evidence>
<dbReference type="EMBL" id="ANIK01000008">
    <property type="protein sequence ID" value="EMJ97652.1"/>
    <property type="molecule type" value="Genomic_DNA"/>
</dbReference>
<protein>
    <submittedName>
        <fullName evidence="1">Uncharacterized protein</fullName>
    </submittedName>
</protein>
<comment type="caution">
    <text evidence="1">The sequence shown here is derived from an EMBL/GenBank/DDBJ whole genome shotgun (WGS) entry which is preliminary data.</text>
</comment>
<name>M6D0H3_9LEPT</name>
<dbReference type="AlphaFoldDB" id="M6D0H3"/>
<accession>M6D0H3</accession>
<evidence type="ECO:0000313" key="1">
    <source>
        <dbReference type="EMBL" id="EMJ97652.1"/>
    </source>
</evidence>
<proteinExistence type="predicted"/>